<dbReference type="AlphaFoldDB" id="A0A6P0HH26"/>
<protein>
    <submittedName>
        <fullName evidence="1">Asp23/Gls24 family envelope stress response protein</fullName>
    </submittedName>
</protein>
<accession>A0A6P0HH26</accession>
<evidence type="ECO:0000313" key="1">
    <source>
        <dbReference type="EMBL" id="NEN77584.1"/>
    </source>
</evidence>
<name>A0A6P0HH26_9ACTN</name>
<comment type="caution">
    <text evidence="1">The sequence shown here is derived from an EMBL/GenBank/DDBJ whole genome shotgun (WGS) entry which is preliminary data.</text>
</comment>
<organism evidence="1 2">
    <name type="scientific">Nocardioides zeae</name>
    <dbReference type="NCBI Taxonomy" id="1457234"/>
    <lineage>
        <taxon>Bacteria</taxon>
        <taxon>Bacillati</taxon>
        <taxon>Actinomycetota</taxon>
        <taxon>Actinomycetes</taxon>
        <taxon>Propionibacteriales</taxon>
        <taxon>Nocardioidaceae</taxon>
        <taxon>Nocardioides</taxon>
    </lineage>
</organism>
<evidence type="ECO:0000313" key="2">
    <source>
        <dbReference type="Proteomes" id="UP000468687"/>
    </source>
</evidence>
<proteinExistence type="predicted"/>
<gene>
    <name evidence="1" type="ORF">G3T38_04760</name>
</gene>
<sequence length="121" mass="12983">MTDAAAVDAADRGTLEVRTKAIRTLVEQAALETPGTVAHRAGLARLTGQGRTTVEMHGRSARVTTDVACVWPCAVTQVAVEVRDRIRELAARYSGVHISSVDVTVHVVAPGDTDQPRRRVE</sequence>
<dbReference type="EMBL" id="JAAGXA010000002">
    <property type="protein sequence ID" value="NEN77584.1"/>
    <property type="molecule type" value="Genomic_DNA"/>
</dbReference>
<keyword evidence="2" id="KW-1185">Reference proteome</keyword>
<dbReference type="RefSeq" id="WP_163770919.1">
    <property type="nucleotide sequence ID" value="NZ_JAAGXA010000002.1"/>
</dbReference>
<reference evidence="1 2" key="1">
    <citation type="journal article" date="2014" name="Int. J. Syst. Evol. Microbiol.">
        <title>Nocardioides zeae sp. nov., isolated from the stem of Zea mays.</title>
        <authorList>
            <person name="Glaeser S.P."/>
            <person name="McInroy J.A."/>
            <person name="Busse H.J."/>
            <person name="Kampfer P."/>
        </authorList>
    </citation>
    <scope>NUCLEOTIDE SEQUENCE [LARGE SCALE GENOMIC DNA]</scope>
    <source>
        <strain evidence="1 2">JCM 30728</strain>
    </source>
</reference>
<dbReference type="Proteomes" id="UP000468687">
    <property type="component" value="Unassembled WGS sequence"/>
</dbReference>